<dbReference type="Gene3D" id="3.40.395.10">
    <property type="entry name" value="Adenoviral Proteinase, Chain A"/>
    <property type="match status" value="1"/>
</dbReference>
<dbReference type="Pfam" id="PF02902">
    <property type="entry name" value="Peptidase_C48"/>
    <property type="match status" value="1"/>
</dbReference>
<keyword evidence="3" id="KW-0378">Hydrolase</keyword>
<protein>
    <recommendedName>
        <fullName evidence="5">Ubiquitin-like protease family profile domain-containing protein</fullName>
    </recommendedName>
</protein>
<evidence type="ECO:0000256" key="3">
    <source>
        <dbReference type="ARBA" id="ARBA00022801"/>
    </source>
</evidence>
<gene>
    <name evidence="6" type="ORF">EUTSA_v10000500mg</name>
</gene>
<evidence type="ECO:0000313" key="7">
    <source>
        <dbReference type="Proteomes" id="UP000030689"/>
    </source>
</evidence>
<proteinExistence type="inferred from homology"/>
<comment type="similarity">
    <text evidence="1">Belongs to the peptidase C48 family.</text>
</comment>
<dbReference type="KEGG" id="eus:EUTSA_v10000500mg"/>
<dbReference type="GO" id="GO:0016926">
    <property type="term" value="P:protein desumoylation"/>
    <property type="evidence" value="ECO:0007669"/>
    <property type="project" value="TreeGrafter"/>
</dbReference>
<keyword evidence="7" id="KW-1185">Reference proteome</keyword>
<dbReference type="EMBL" id="KI517426">
    <property type="protein sequence ID" value="ESQ46265.1"/>
    <property type="molecule type" value="Genomic_DNA"/>
</dbReference>
<name>V4L7B6_EUTSA</name>
<accession>V4L7B6</accession>
<dbReference type="PROSITE" id="PS50600">
    <property type="entry name" value="ULP_PROTEASE"/>
    <property type="match status" value="1"/>
</dbReference>
<evidence type="ECO:0000259" key="5">
    <source>
        <dbReference type="PROSITE" id="PS50600"/>
    </source>
</evidence>
<dbReference type="InterPro" id="IPR003653">
    <property type="entry name" value="Peptidase_C48_C"/>
</dbReference>
<evidence type="ECO:0000256" key="4">
    <source>
        <dbReference type="ARBA" id="ARBA00022807"/>
    </source>
</evidence>
<keyword evidence="4" id="KW-0788">Thiol protease</keyword>
<evidence type="ECO:0000313" key="6">
    <source>
        <dbReference type="EMBL" id="ESQ46265.1"/>
    </source>
</evidence>
<dbReference type="GO" id="GO:0005634">
    <property type="term" value="C:nucleus"/>
    <property type="evidence" value="ECO:0007669"/>
    <property type="project" value="TreeGrafter"/>
</dbReference>
<dbReference type="OMA" id="YLECHAL"/>
<dbReference type="GO" id="GO:0016929">
    <property type="term" value="F:deSUMOylase activity"/>
    <property type="evidence" value="ECO:0007669"/>
    <property type="project" value="TreeGrafter"/>
</dbReference>
<dbReference type="SUPFAM" id="SSF54001">
    <property type="entry name" value="Cysteine proteinases"/>
    <property type="match status" value="1"/>
</dbReference>
<reference evidence="6 7" key="1">
    <citation type="journal article" date="2013" name="Front. Plant Sci.">
        <title>The Reference Genome of the Halophytic Plant Eutrema salsugineum.</title>
        <authorList>
            <person name="Yang R."/>
            <person name="Jarvis D.E."/>
            <person name="Chen H."/>
            <person name="Beilstein M.A."/>
            <person name="Grimwood J."/>
            <person name="Jenkins J."/>
            <person name="Shu S."/>
            <person name="Prochnik S."/>
            <person name="Xin M."/>
            <person name="Ma C."/>
            <person name="Schmutz J."/>
            <person name="Wing R.A."/>
            <person name="Mitchell-Olds T."/>
            <person name="Schumaker K.S."/>
            <person name="Wang X."/>
        </authorList>
    </citation>
    <scope>NUCLEOTIDE SEQUENCE [LARGE SCALE GENOMIC DNA]</scope>
</reference>
<feature type="domain" description="Ubiquitin-like protease family profile" evidence="5">
    <location>
        <begin position="98"/>
        <end position="275"/>
    </location>
</feature>
<dbReference type="GO" id="GO:0006508">
    <property type="term" value="P:proteolysis"/>
    <property type="evidence" value="ECO:0007669"/>
    <property type="project" value="UniProtKB-KW"/>
</dbReference>
<dbReference type="PANTHER" id="PTHR12606">
    <property type="entry name" value="SENTRIN/SUMO-SPECIFIC PROTEASE"/>
    <property type="match status" value="1"/>
</dbReference>
<dbReference type="Proteomes" id="UP000030689">
    <property type="component" value="Unassembled WGS sequence"/>
</dbReference>
<evidence type="ECO:0000256" key="1">
    <source>
        <dbReference type="ARBA" id="ARBA00005234"/>
    </source>
</evidence>
<dbReference type="AlphaFoldDB" id="V4L7B6"/>
<keyword evidence="2" id="KW-0645">Protease</keyword>
<dbReference type="PANTHER" id="PTHR12606:SF136">
    <property type="entry name" value="ULP1 PROTEASE FAMILY PROTEIN"/>
    <property type="match status" value="1"/>
</dbReference>
<evidence type="ECO:0000256" key="2">
    <source>
        <dbReference type="ARBA" id="ARBA00022670"/>
    </source>
</evidence>
<organism evidence="6 7">
    <name type="scientific">Eutrema salsugineum</name>
    <name type="common">Saltwater cress</name>
    <name type="synonym">Sisymbrium salsugineum</name>
    <dbReference type="NCBI Taxonomy" id="72664"/>
    <lineage>
        <taxon>Eukaryota</taxon>
        <taxon>Viridiplantae</taxon>
        <taxon>Streptophyta</taxon>
        <taxon>Embryophyta</taxon>
        <taxon>Tracheophyta</taxon>
        <taxon>Spermatophyta</taxon>
        <taxon>Magnoliopsida</taxon>
        <taxon>eudicotyledons</taxon>
        <taxon>Gunneridae</taxon>
        <taxon>Pentapetalae</taxon>
        <taxon>rosids</taxon>
        <taxon>malvids</taxon>
        <taxon>Brassicales</taxon>
        <taxon>Brassicaceae</taxon>
        <taxon>Eutremeae</taxon>
        <taxon>Eutrema</taxon>
    </lineage>
</organism>
<dbReference type="Gramene" id="ESQ46265">
    <property type="protein sequence ID" value="ESQ46265"/>
    <property type="gene ID" value="EUTSA_v10000500mg"/>
</dbReference>
<sequence length="333" mass="38292">MENPEFPPRLFSKGNEPSPLKSIDYNSGETKLMTALEEALTQDEWEEILNSKLGVFLKFSQLDFGWASRLVHYILGMQLVCKKKFEIWSLVGLIPIRFSLNVEHITGLNCEYMDNLEDLVVEITDEMKDFWERLGVNPDGSGKLLPAGSFEYYTGAAPTYCVSNKTWGYDVDDMYSMLHITDDHWVAMWISIPMKHIVIWDSHANTHASDIQIEAAVTPITVLVPYILRECAPAEDRINLTYDPFTWERIKGHLIPQNKQSGDCGVYCLKYLECHALGMPFPKTLCDANIKNIRDKLAAEIFDETGVTGTEKYEYPWLDVYEVIFRTMVWLYV</sequence>
<dbReference type="InterPro" id="IPR038765">
    <property type="entry name" value="Papain-like_cys_pep_sf"/>
</dbReference>